<evidence type="ECO:0000259" key="1">
    <source>
        <dbReference type="Pfam" id="PF00646"/>
    </source>
</evidence>
<dbReference type="InterPro" id="IPR036047">
    <property type="entry name" value="F-box-like_dom_sf"/>
</dbReference>
<dbReference type="Pfam" id="PF00646">
    <property type="entry name" value="F-box"/>
    <property type="match status" value="1"/>
</dbReference>
<gene>
    <name evidence="2" type="ORF">LUZ62_025449</name>
</gene>
<dbReference type="InterPro" id="IPR053781">
    <property type="entry name" value="F-box_AtFBL13-like"/>
</dbReference>
<protein>
    <submittedName>
        <fullName evidence="2">F-box/FBD/LRR protein</fullName>
    </submittedName>
</protein>
<dbReference type="EMBL" id="JAMFTS010000001">
    <property type="protein sequence ID" value="KAJ4812883.1"/>
    <property type="molecule type" value="Genomic_DNA"/>
</dbReference>
<evidence type="ECO:0000313" key="3">
    <source>
        <dbReference type="Proteomes" id="UP001140206"/>
    </source>
</evidence>
<organism evidence="2 3">
    <name type="scientific">Rhynchospora pubera</name>
    <dbReference type="NCBI Taxonomy" id="906938"/>
    <lineage>
        <taxon>Eukaryota</taxon>
        <taxon>Viridiplantae</taxon>
        <taxon>Streptophyta</taxon>
        <taxon>Embryophyta</taxon>
        <taxon>Tracheophyta</taxon>
        <taxon>Spermatophyta</taxon>
        <taxon>Magnoliopsida</taxon>
        <taxon>Liliopsida</taxon>
        <taxon>Poales</taxon>
        <taxon>Cyperaceae</taxon>
        <taxon>Cyperoideae</taxon>
        <taxon>Rhynchosporeae</taxon>
        <taxon>Rhynchospora</taxon>
    </lineage>
</organism>
<dbReference type="PANTHER" id="PTHR31900">
    <property type="entry name" value="F-BOX/RNI SUPERFAMILY PROTEIN-RELATED"/>
    <property type="match status" value="1"/>
</dbReference>
<comment type="caution">
    <text evidence="2">The sequence shown here is derived from an EMBL/GenBank/DDBJ whole genome shotgun (WGS) entry which is preliminary data.</text>
</comment>
<dbReference type="InterPro" id="IPR032675">
    <property type="entry name" value="LRR_dom_sf"/>
</dbReference>
<dbReference type="InterPro" id="IPR001810">
    <property type="entry name" value="F-box_dom"/>
</dbReference>
<feature type="domain" description="F-box" evidence="1">
    <location>
        <begin position="15"/>
        <end position="51"/>
    </location>
</feature>
<dbReference type="Gene3D" id="3.80.10.10">
    <property type="entry name" value="Ribonuclease Inhibitor"/>
    <property type="match status" value="1"/>
</dbReference>
<keyword evidence="3" id="KW-1185">Reference proteome</keyword>
<proteinExistence type="predicted"/>
<dbReference type="Gene3D" id="1.20.1280.50">
    <property type="match status" value="1"/>
</dbReference>
<accession>A0AAV8HDJ7</accession>
<reference evidence="2" key="1">
    <citation type="submission" date="2022-08" db="EMBL/GenBank/DDBJ databases">
        <authorList>
            <person name="Marques A."/>
        </authorList>
    </citation>
    <scope>NUCLEOTIDE SEQUENCE</scope>
    <source>
        <strain evidence="2">RhyPub2mFocal</strain>
        <tissue evidence="2">Leaves</tissue>
    </source>
</reference>
<dbReference type="Proteomes" id="UP001140206">
    <property type="component" value="Chromosome 1"/>
</dbReference>
<sequence>MVSCSQPDPNQPDFLSTLPDDLLITILSFLPIHIAARTSILSRRFLHLWEASPSLNLTTLLCSKFVDIADRVLLHRNPSYPLLSLRLDYYASLVPDLYVLSLLAKAHSLGLRHLTVSGLDIKPILPSIFSINSLQSLSLSFPVVKSNFIFPSGSKLTSLRSLSVEVCAIYPIDELGRFIYELCSLEDLNLQIHANDTNILCSKSIRKLKLIMFGGRNVRLRTLWLLLPSLESLYLKTPRLLSSVFEVDADVPLLKNAVISLVDVHAEDVNAVTRLLNSISHVEELSLRVAELQSEKHLVPILLEPGKAVPNFHNLKRLDVHLCIHENSFEAVIIMVHNCPNLESLKLVHEIQKFTIIGRRQWKDGNSELYPYCRNFHLGENVKEFMKLLAKTSIYERHAQQNNGLV</sequence>
<name>A0AAV8HDJ7_9POAL</name>
<dbReference type="PANTHER" id="PTHR31900:SF27">
    <property type="entry name" value="FBD DOMAIN-CONTAINING PROTEIN"/>
    <property type="match status" value="1"/>
</dbReference>
<dbReference type="SUPFAM" id="SSF52047">
    <property type="entry name" value="RNI-like"/>
    <property type="match status" value="1"/>
</dbReference>
<evidence type="ECO:0000313" key="2">
    <source>
        <dbReference type="EMBL" id="KAJ4812883.1"/>
    </source>
</evidence>
<dbReference type="AlphaFoldDB" id="A0AAV8HDJ7"/>
<dbReference type="CDD" id="cd22160">
    <property type="entry name" value="F-box_AtFBL13-like"/>
    <property type="match status" value="1"/>
</dbReference>
<dbReference type="InterPro" id="IPR050232">
    <property type="entry name" value="FBL13/AtMIF1-like"/>
</dbReference>
<dbReference type="SUPFAM" id="SSF81383">
    <property type="entry name" value="F-box domain"/>
    <property type="match status" value="1"/>
</dbReference>